<name>A0ABW4WXX3_9BACT</name>
<dbReference type="RefSeq" id="WP_229958279.1">
    <property type="nucleotide sequence ID" value="NZ_JAJJWI010000002.1"/>
</dbReference>
<dbReference type="CDD" id="cd03395">
    <property type="entry name" value="PAP2_like_4"/>
    <property type="match status" value="1"/>
</dbReference>
<feature type="transmembrane region" description="Helical" evidence="1">
    <location>
        <begin position="35"/>
        <end position="52"/>
    </location>
</feature>
<dbReference type="Proteomes" id="UP001597369">
    <property type="component" value="Unassembled WGS sequence"/>
</dbReference>
<accession>A0ABW4WXX3</accession>
<keyword evidence="4" id="KW-1185">Reference proteome</keyword>
<comment type="caution">
    <text evidence="3">The sequence shown here is derived from an EMBL/GenBank/DDBJ whole genome shotgun (WGS) entry which is preliminary data.</text>
</comment>
<dbReference type="PANTHER" id="PTHR14969:SF13">
    <property type="entry name" value="AT30094P"/>
    <property type="match status" value="1"/>
</dbReference>
<dbReference type="SMART" id="SM00014">
    <property type="entry name" value="acidPPc"/>
    <property type="match status" value="1"/>
</dbReference>
<keyword evidence="1" id="KW-1133">Transmembrane helix</keyword>
<feature type="transmembrane region" description="Helical" evidence="1">
    <location>
        <begin position="59"/>
        <end position="78"/>
    </location>
</feature>
<feature type="transmembrane region" description="Helical" evidence="1">
    <location>
        <begin position="133"/>
        <end position="155"/>
    </location>
</feature>
<dbReference type="EMBL" id="JBHUHV010000037">
    <property type="protein sequence ID" value="MFD2067462.1"/>
    <property type="molecule type" value="Genomic_DNA"/>
</dbReference>
<keyword evidence="1" id="KW-0812">Transmembrane</keyword>
<evidence type="ECO:0000313" key="3">
    <source>
        <dbReference type="EMBL" id="MFD2067462.1"/>
    </source>
</evidence>
<protein>
    <submittedName>
        <fullName evidence="3">Phosphatase PAP2 family protein</fullName>
    </submittedName>
</protein>
<dbReference type="SUPFAM" id="SSF48317">
    <property type="entry name" value="Acid phosphatase/Vanadium-dependent haloperoxidase"/>
    <property type="match status" value="1"/>
</dbReference>
<feature type="transmembrane region" description="Helical" evidence="1">
    <location>
        <begin position="107"/>
        <end position="126"/>
    </location>
</feature>
<feature type="domain" description="Phosphatidic acid phosphatase type 2/haloperoxidase" evidence="2">
    <location>
        <begin position="59"/>
        <end position="176"/>
    </location>
</feature>
<dbReference type="PANTHER" id="PTHR14969">
    <property type="entry name" value="SPHINGOSINE-1-PHOSPHATE PHOSPHOHYDROLASE"/>
    <property type="match status" value="1"/>
</dbReference>
<evidence type="ECO:0000313" key="4">
    <source>
        <dbReference type="Proteomes" id="UP001597369"/>
    </source>
</evidence>
<sequence length="191" mass="21645">MLESLERLDQELFVYLNSQHSPFWDTIMIYASDKYIWIPFYLLLIAYIVYRYRKQSIPMLLLAIAAVGLADFIASGVFKPFFARLRPCHNPDLSAMVNIVQGCGGQFGFMSSHASTGFALAVFFNLILSDRYLYFKIVLVTWAVIVSYSRIYLGVHYPGDTIAGALLGAFLAYLCSLAYKIVLKKNSSFIQ</sequence>
<evidence type="ECO:0000259" key="2">
    <source>
        <dbReference type="SMART" id="SM00014"/>
    </source>
</evidence>
<dbReference type="Gene3D" id="1.20.144.10">
    <property type="entry name" value="Phosphatidic acid phosphatase type 2/haloperoxidase"/>
    <property type="match status" value="2"/>
</dbReference>
<keyword evidence="1" id="KW-0472">Membrane</keyword>
<organism evidence="3 4">
    <name type="scientific">Pontibacter silvestris</name>
    <dbReference type="NCBI Taxonomy" id="2305183"/>
    <lineage>
        <taxon>Bacteria</taxon>
        <taxon>Pseudomonadati</taxon>
        <taxon>Bacteroidota</taxon>
        <taxon>Cytophagia</taxon>
        <taxon>Cytophagales</taxon>
        <taxon>Hymenobacteraceae</taxon>
        <taxon>Pontibacter</taxon>
    </lineage>
</organism>
<reference evidence="4" key="1">
    <citation type="journal article" date="2019" name="Int. J. Syst. Evol. Microbiol.">
        <title>The Global Catalogue of Microorganisms (GCM) 10K type strain sequencing project: providing services to taxonomists for standard genome sequencing and annotation.</title>
        <authorList>
            <consortium name="The Broad Institute Genomics Platform"/>
            <consortium name="The Broad Institute Genome Sequencing Center for Infectious Disease"/>
            <person name="Wu L."/>
            <person name="Ma J."/>
        </authorList>
    </citation>
    <scope>NUCLEOTIDE SEQUENCE [LARGE SCALE GENOMIC DNA]</scope>
    <source>
        <strain evidence="4">JCM 16545</strain>
    </source>
</reference>
<proteinExistence type="predicted"/>
<evidence type="ECO:0000256" key="1">
    <source>
        <dbReference type="SAM" id="Phobius"/>
    </source>
</evidence>
<dbReference type="InterPro" id="IPR036938">
    <property type="entry name" value="PAP2/HPO_sf"/>
</dbReference>
<dbReference type="InterPro" id="IPR000326">
    <property type="entry name" value="PAP2/HPO"/>
</dbReference>
<dbReference type="Pfam" id="PF01569">
    <property type="entry name" value="PAP2"/>
    <property type="match status" value="1"/>
</dbReference>
<gene>
    <name evidence="3" type="ORF">ACFSKU_11255</name>
</gene>
<feature type="transmembrane region" description="Helical" evidence="1">
    <location>
        <begin position="161"/>
        <end position="182"/>
    </location>
</feature>